<proteinExistence type="predicted"/>
<organism evidence="1 2">
    <name type="scientific">Striga asiatica</name>
    <name type="common">Asiatic witchweed</name>
    <name type="synonym">Buchnera asiatica</name>
    <dbReference type="NCBI Taxonomy" id="4170"/>
    <lineage>
        <taxon>Eukaryota</taxon>
        <taxon>Viridiplantae</taxon>
        <taxon>Streptophyta</taxon>
        <taxon>Embryophyta</taxon>
        <taxon>Tracheophyta</taxon>
        <taxon>Spermatophyta</taxon>
        <taxon>Magnoliopsida</taxon>
        <taxon>eudicotyledons</taxon>
        <taxon>Gunneridae</taxon>
        <taxon>Pentapetalae</taxon>
        <taxon>asterids</taxon>
        <taxon>lamiids</taxon>
        <taxon>Lamiales</taxon>
        <taxon>Orobanchaceae</taxon>
        <taxon>Buchnereae</taxon>
        <taxon>Striga</taxon>
    </lineage>
</organism>
<dbReference type="EMBL" id="BKCP01005450">
    <property type="protein sequence ID" value="GER38108.1"/>
    <property type="molecule type" value="Genomic_DNA"/>
</dbReference>
<dbReference type="PANTHER" id="PTHR47165">
    <property type="entry name" value="OS03G0429900 PROTEIN"/>
    <property type="match status" value="1"/>
</dbReference>
<evidence type="ECO:0000313" key="1">
    <source>
        <dbReference type="EMBL" id="GER38108.1"/>
    </source>
</evidence>
<dbReference type="SUPFAM" id="SSF50249">
    <property type="entry name" value="Nucleic acid-binding proteins"/>
    <property type="match status" value="1"/>
</dbReference>
<sequence length="260" mass="29386">MYACEHVAYRCELLRPSVRLSPSSYGTVPLCGNLLKVLIWSCPCEVRKSIWKAVSVTVARTPAFGNKSINNFKECYETTCMTWLDKSNMGDVHLVSHSRFFVKDEIDDLKTGDVAVTSVYSLYEIEETPRIWVCATIESVIDDWCYLPCRRCTGKIKNTDDKVECTKCKGTVGIYRICFGICDDTANATLILWGRECERIIGRQCHSLKSAFVEQNPMSFELPEEVDNLVGKTMLFKNATIEDEISSPMKVIQQVVSIGE</sequence>
<dbReference type="OrthoDB" id="914072at2759"/>
<dbReference type="PANTHER" id="PTHR47165:SF3">
    <property type="entry name" value="RETROTRANSPOSON-LIKE PROTEIN"/>
    <property type="match status" value="1"/>
</dbReference>
<comment type="caution">
    <text evidence="1">The sequence shown here is derived from an EMBL/GenBank/DDBJ whole genome shotgun (WGS) entry which is preliminary data.</text>
</comment>
<dbReference type="InterPro" id="IPR012340">
    <property type="entry name" value="NA-bd_OB-fold"/>
</dbReference>
<dbReference type="Gene3D" id="2.40.50.140">
    <property type="entry name" value="Nucleic acid-binding proteins"/>
    <property type="match status" value="1"/>
</dbReference>
<evidence type="ECO:0000313" key="2">
    <source>
        <dbReference type="Proteomes" id="UP000325081"/>
    </source>
</evidence>
<name>A0A5A7PZV9_STRAF</name>
<gene>
    <name evidence="1" type="ORF">STAS_14566</name>
</gene>
<accession>A0A5A7PZV9</accession>
<protein>
    <submittedName>
        <fullName evidence="1">DNA binding protein-like</fullName>
    </submittedName>
</protein>
<reference evidence="2" key="1">
    <citation type="journal article" date="2019" name="Curr. Biol.">
        <title>Genome Sequence of Striga asiatica Provides Insight into the Evolution of Plant Parasitism.</title>
        <authorList>
            <person name="Yoshida S."/>
            <person name="Kim S."/>
            <person name="Wafula E.K."/>
            <person name="Tanskanen J."/>
            <person name="Kim Y.M."/>
            <person name="Honaas L."/>
            <person name="Yang Z."/>
            <person name="Spallek T."/>
            <person name="Conn C.E."/>
            <person name="Ichihashi Y."/>
            <person name="Cheong K."/>
            <person name="Cui S."/>
            <person name="Der J.P."/>
            <person name="Gundlach H."/>
            <person name="Jiao Y."/>
            <person name="Hori C."/>
            <person name="Ishida J.K."/>
            <person name="Kasahara H."/>
            <person name="Kiba T."/>
            <person name="Kim M.S."/>
            <person name="Koo N."/>
            <person name="Laohavisit A."/>
            <person name="Lee Y.H."/>
            <person name="Lumba S."/>
            <person name="McCourt P."/>
            <person name="Mortimer J.C."/>
            <person name="Mutuku J.M."/>
            <person name="Nomura T."/>
            <person name="Sasaki-Sekimoto Y."/>
            <person name="Seto Y."/>
            <person name="Wang Y."/>
            <person name="Wakatake T."/>
            <person name="Sakakibara H."/>
            <person name="Demura T."/>
            <person name="Yamaguchi S."/>
            <person name="Yoneyama K."/>
            <person name="Manabe R.I."/>
            <person name="Nelson D.C."/>
            <person name="Schulman A.H."/>
            <person name="Timko M.P."/>
            <person name="dePamphilis C.W."/>
            <person name="Choi D."/>
            <person name="Shirasu K."/>
        </authorList>
    </citation>
    <scope>NUCLEOTIDE SEQUENCE [LARGE SCALE GENOMIC DNA]</scope>
    <source>
        <strain evidence="2">cv. UVA1</strain>
    </source>
</reference>
<dbReference type="Proteomes" id="UP000325081">
    <property type="component" value="Unassembled WGS sequence"/>
</dbReference>
<dbReference type="AlphaFoldDB" id="A0A5A7PZV9"/>
<keyword evidence="2" id="KW-1185">Reference proteome</keyword>